<keyword evidence="2" id="KW-1185">Reference proteome</keyword>
<evidence type="ECO:0000313" key="2">
    <source>
        <dbReference type="Proteomes" id="UP000752013"/>
    </source>
</evidence>
<dbReference type="Proteomes" id="UP000752013">
    <property type="component" value="Unassembled WGS sequence"/>
</dbReference>
<accession>A0A968GAS7</accession>
<sequence>MKKILTLIISIAVLNLQISASNELYAVWVGSVEAKRINTLGYFKNLSLSVGVIVSADSPNKDAMMLIFADSYNTTYRLILVNDKNYDTFKSGLKKYLEWEAIATREKISIEKEIMIMSAYPEWQWGGDWYTGSGYSSMSLRILSQNTTRHQLVLGFTEVESKQNQFIDFEPGYIYLDKEEVQELLNLLDPTVIKRKIDEAQAEQLRKNELFK</sequence>
<proteinExistence type="predicted"/>
<organism evidence="1 2">
    <name type="scientific">Entomospira nematocerorum</name>
    <dbReference type="NCBI Taxonomy" id="2719987"/>
    <lineage>
        <taxon>Bacteria</taxon>
        <taxon>Pseudomonadati</taxon>
        <taxon>Spirochaetota</taxon>
        <taxon>Spirochaetia</taxon>
        <taxon>Spirochaetales</taxon>
        <taxon>Spirochaetaceae</taxon>
        <taxon>Entomospira</taxon>
    </lineage>
</organism>
<reference evidence="1" key="1">
    <citation type="submission" date="2020-03" db="EMBL/GenBank/DDBJ databases">
        <title>Spirochaetal bacteria isolated from arthropods constitute a novel genus Entomospira genus novum within the order Spirochaetales.</title>
        <authorList>
            <person name="Grana-Miraglia L."/>
            <person name="Sikutova S."/>
            <person name="Fingerle V."/>
            <person name="Sing A."/>
            <person name="Castillo-Ramirez S."/>
            <person name="Margos G."/>
            <person name="Rudolf I."/>
        </authorList>
    </citation>
    <scope>NUCLEOTIDE SEQUENCE</scope>
    <source>
        <strain evidence="1">BR208</strain>
    </source>
</reference>
<protein>
    <submittedName>
        <fullName evidence="1">Uncharacterized protein</fullName>
    </submittedName>
</protein>
<gene>
    <name evidence="1" type="ORF">HCT46_00355</name>
</gene>
<dbReference type="EMBL" id="JAATLK010000001">
    <property type="protein sequence ID" value="NIZ46379.1"/>
    <property type="molecule type" value="Genomic_DNA"/>
</dbReference>
<name>A0A968GAS7_9SPIO</name>
<dbReference type="AlphaFoldDB" id="A0A968GAS7"/>
<comment type="caution">
    <text evidence="1">The sequence shown here is derived from an EMBL/GenBank/DDBJ whole genome shotgun (WGS) entry which is preliminary data.</text>
</comment>
<evidence type="ECO:0000313" key="1">
    <source>
        <dbReference type="EMBL" id="NIZ46379.1"/>
    </source>
</evidence>
<dbReference type="RefSeq" id="WP_167702848.1">
    <property type="nucleotide sequence ID" value="NZ_CP118168.1"/>
</dbReference>